<gene>
    <name evidence="1" type="ORF">RFULGI_LOCUS10722</name>
</gene>
<dbReference type="Pfam" id="PF08011">
    <property type="entry name" value="PDDEXK_9"/>
    <property type="match status" value="1"/>
</dbReference>
<dbReference type="EMBL" id="CAJVPZ010021833">
    <property type="protein sequence ID" value="CAG8708772.1"/>
    <property type="molecule type" value="Genomic_DNA"/>
</dbReference>
<keyword evidence="2" id="KW-1185">Reference proteome</keyword>
<evidence type="ECO:0000313" key="2">
    <source>
        <dbReference type="Proteomes" id="UP000789396"/>
    </source>
</evidence>
<reference evidence="1" key="1">
    <citation type="submission" date="2021-06" db="EMBL/GenBank/DDBJ databases">
        <authorList>
            <person name="Kallberg Y."/>
            <person name="Tangrot J."/>
            <person name="Rosling A."/>
        </authorList>
    </citation>
    <scope>NUCLEOTIDE SEQUENCE</scope>
    <source>
        <strain evidence="1">IN212</strain>
    </source>
</reference>
<dbReference type="PANTHER" id="PTHR34825">
    <property type="entry name" value="CONSERVED PROTEIN, WITH A WEAK D-GALACTARATE DEHYDRATASE/ALTRONATE HYDROLASE DOMAIN"/>
    <property type="match status" value="1"/>
</dbReference>
<name>A0A9N9N6Y4_9GLOM</name>
<accession>A0A9N9N6Y4</accession>
<feature type="non-terminal residue" evidence="1">
    <location>
        <position position="1"/>
    </location>
</feature>
<dbReference type="AlphaFoldDB" id="A0A9N9N6Y4"/>
<sequence length="361" mass="41996">AYVKLKPKEFNRVLELFRSILSSALKSNIYLEKAVLTGILRIAKVSLFSGLNNVAEYSLLDERFTEYYGFTQEEVNELLTKLPLIIDKNKVKEWYNGYEFGGQTVYNPLSVMRCLNEKGKLDNYWIDSGDTELIEQTLISNEIQEGLQNLLAGKKIEKKLHKQISLKQIKTKKDIFYSLLVFAGYLNPNLTDQPVAQKLNIDATEYYILMKPLLEKEFEKIKEFEKRLREFLLRSGSYHDQSGEEKYHSLMNGLLSYLGLECMVISNCESGDGRYDHALIPRIEKSRDIAFIFEYKKAANKEDKELDLAAEKGLKQIDEFNYDIRIKEHSQVKRIIKIGLAFRGKKLKARYKIEEKTSDDF</sequence>
<dbReference type="OrthoDB" id="2143434at2759"/>
<proteinExistence type="predicted"/>
<dbReference type="Proteomes" id="UP000789396">
    <property type="component" value="Unassembled WGS sequence"/>
</dbReference>
<dbReference type="InterPro" id="IPR012547">
    <property type="entry name" value="PDDEXK_9"/>
</dbReference>
<comment type="caution">
    <text evidence="1">The sequence shown here is derived from an EMBL/GenBank/DDBJ whole genome shotgun (WGS) entry which is preliminary data.</text>
</comment>
<organism evidence="1 2">
    <name type="scientific">Racocetra fulgida</name>
    <dbReference type="NCBI Taxonomy" id="60492"/>
    <lineage>
        <taxon>Eukaryota</taxon>
        <taxon>Fungi</taxon>
        <taxon>Fungi incertae sedis</taxon>
        <taxon>Mucoromycota</taxon>
        <taxon>Glomeromycotina</taxon>
        <taxon>Glomeromycetes</taxon>
        <taxon>Diversisporales</taxon>
        <taxon>Gigasporaceae</taxon>
        <taxon>Racocetra</taxon>
    </lineage>
</organism>
<protein>
    <submittedName>
        <fullName evidence="1">17058_t:CDS:1</fullName>
    </submittedName>
</protein>
<evidence type="ECO:0000313" key="1">
    <source>
        <dbReference type="EMBL" id="CAG8708772.1"/>
    </source>
</evidence>
<dbReference type="PANTHER" id="PTHR34825:SF1">
    <property type="entry name" value="AAA-ATPASE-LIKE DOMAIN-CONTAINING PROTEIN"/>
    <property type="match status" value="1"/>
</dbReference>